<organism evidence="1 2">
    <name type="scientific">Paenibacillus cremeus</name>
    <dbReference type="NCBI Taxonomy" id="2163881"/>
    <lineage>
        <taxon>Bacteria</taxon>
        <taxon>Bacillati</taxon>
        <taxon>Bacillota</taxon>
        <taxon>Bacilli</taxon>
        <taxon>Bacillales</taxon>
        <taxon>Paenibacillaceae</taxon>
        <taxon>Paenibacillus</taxon>
    </lineage>
</organism>
<dbReference type="SUPFAM" id="SSF53649">
    <property type="entry name" value="Alkaline phosphatase-like"/>
    <property type="match status" value="2"/>
</dbReference>
<dbReference type="Gene3D" id="3.30.1120.10">
    <property type="match status" value="1"/>
</dbReference>
<accession>A0A559KFV3</accession>
<keyword evidence="2" id="KW-1185">Reference proteome</keyword>
<proteinExistence type="predicted"/>
<evidence type="ECO:0000313" key="2">
    <source>
        <dbReference type="Proteomes" id="UP000317036"/>
    </source>
</evidence>
<dbReference type="InterPro" id="IPR017850">
    <property type="entry name" value="Alkaline_phosphatase_core_sf"/>
</dbReference>
<dbReference type="Proteomes" id="UP000317036">
    <property type="component" value="Unassembled WGS sequence"/>
</dbReference>
<sequence length="116" mass="12857">MGSTYYETPNIDRLAASGMVFPSAYACPNCARSACTLRVPMCVAPGAALRHKAWKLIEFFEDGRLELYNLETDIGERVNQASALPEKTRELHVLMLQWREAVGAPMPLGENPLYGP</sequence>
<gene>
    <name evidence="1" type="ORF">FPZ49_05805</name>
</gene>
<evidence type="ECO:0000313" key="1">
    <source>
        <dbReference type="EMBL" id="TVY10988.1"/>
    </source>
</evidence>
<name>A0A559KFV3_9BACL</name>
<dbReference type="Gene3D" id="3.40.720.10">
    <property type="entry name" value="Alkaline Phosphatase, subunit A"/>
    <property type="match status" value="1"/>
</dbReference>
<reference evidence="1 2" key="1">
    <citation type="submission" date="2019-07" db="EMBL/GenBank/DDBJ databases">
        <authorList>
            <person name="Kim J."/>
        </authorList>
    </citation>
    <scope>NUCLEOTIDE SEQUENCE [LARGE SCALE GENOMIC DNA]</scope>
    <source>
        <strain evidence="1 2">JC52</strain>
    </source>
</reference>
<dbReference type="RefSeq" id="WP_144844444.1">
    <property type="nucleotide sequence ID" value="NZ_VNJI01000005.1"/>
</dbReference>
<comment type="caution">
    <text evidence="1">The sequence shown here is derived from an EMBL/GenBank/DDBJ whole genome shotgun (WGS) entry which is preliminary data.</text>
</comment>
<protein>
    <submittedName>
        <fullName evidence="1">Uncharacterized protein</fullName>
    </submittedName>
</protein>
<dbReference type="AlphaFoldDB" id="A0A559KFV3"/>
<dbReference type="EMBL" id="VNJI01000005">
    <property type="protein sequence ID" value="TVY10988.1"/>
    <property type="molecule type" value="Genomic_DNA"/>
</dbReference>